<reference evidence="1 2" key="1">
    <citation type="journal article" date="2017" name="Gigascience">
        <title>Draft genome of the honey bee ectoparasitic mite, Tropilaelaps mercedesae, is shaped by the parasitic life history.</title>
        <authorList>
            <person name="Dong X."/>
            <person name="Armstrong S.D."/>
            <person name="Xia D."/>
            <person name="Makepeace B.L."/>
            <person name="Darby A.C."/>
            <person name="Kadowaki T."/>
        </authorList>
    </citation>
    <scope>NUCLEOTIDE SEQUENCE [LARGE SCALE GENOMIC DNA]</scope>
    <source>
        <strain evidence="1">Wuxi-XJTLU</strain>
    </source>
</reference>
<name>A0A1V9XNC1_9ACAR</name>
<dbReference type="Proteomes" id="UP000192247">
    <property type="component" value="Unassembled WGS sequence"/>
</dbReference>
<dbReference type="InParanoid" id="A0A1V9XNC1"/>
<dbReference type="AlphaFoldDB" id="A0A1V9XNC1"/>
<evidence type="ECO:0000313" key="2">
    <source>
        <dbReference type="Proteomes" id="UP000192247"/>
    </source>
</evidence>
<evidence type="ECO:0000313" key="1">
    <source>
        <dbReference type="EMBL" id="OQR74858.1"/>
    </source>
</evidence>
<keyword evidence="2" id="KW-1185">Reference proteome</keyword>
<dbReference type="EMBL" id="MNPL01007254">
    <property type="protein sequence ID" value="OQR74858.1"/>
    <property type="molecule type" value="Genomic_DNA"/>
</dbReference>
<accession>A0A1V9XNC1</accession>
<sequence length="37" mass="4151">MRIFIPSARTTEQGHSKFVVYTLVIVDNSIQGNINSN</sequence>
<protein>
    <submittedName>
        <fullName evidence="1">Uncharacterized protein</fullName>
    </submittedName>
</protein>
<gene>
    <name evidence="1" type="ORF">BIW11_08802</name>
</gene>
<feature type="non-terminal residue" evidence="1">
    <location>
        <position position="37"/>
    </location>
</feature>
<comment type="caution">
    <text evidence="1">The sequence shown here is derived from an EMBL/GenBank/DDBJ whole genome shotgun (WGS) entry which is preliminary data.</text>
</comment>
<organism evidence="1 2">
    <name type="scientific">Tropilaelaps mercedesae</name>
    <dbReference type="NCBI Taxonomy" id="418985"/>
    <lineage>
        <taxon>Eukaryota</taxon>
        <taxon>Metazoa</taxon>
        <taxon>Ecdysozoa</taxon>
        <taxon>Arthropoda</taxon>
        <taxon>Chelicerata</taxon>
        <taxon>Arachnida</taxon>
        <taxon>Acari</taxon>
        <taxon>Parasitiformes</taxon>
        <taxon>Mesostigmata</taxon>
        <taxon>Gamasina</taxon>
        <taxon>Dermanyssoidea</taxon>
        <taxon>Laelapidae</taxon>
        <taxon>Tropilaelaps</taxon>
    </lineage>
</organism>
<proteinExistence type="predicted"/>